<gene>
    <name evidence="4" type="ORF">NG895_29695</name>
</gene>
<sequence>MRNFTLPTLVALLLCGALTSDALGQRGAGRRQGVAQQVDKPTLETFTGTVAEIKIGPCEATTGRGLIGVHLILDGDDDVTREVHLGPQAAVQDIVDSIAIGQTVSITGFHTDELAENVMVAKSITDDQQTFDLRNDSLQPVWAGGVGRGAGRGPGAQFAGRGRGRGAGRGMGPGMQQGWGRGMGPGRGQGCSWAPNSGRYMQGRGMGPGQGRGRQGNGFGGGRGYGQPPQPAVVNPAN</sequence>
<name>A0A9X2FJC0_9BACT</name>
<organism evidence="4 5">
    <name type="scientific">Aeoliella straminimaris</name>
    <dbReference type="NCBI Taxonomy" id="2954799"/>
    <lineage>
        <taxon>Bacteria</taxon>
        <taxon>Pseudomonadati</taxon>
        <taxon>Planctomycetota</taxon>
        <taxon>Planctomycetia</taxon>
        <taxon>Pirellulales</taxon>
        <taxon>Lacipirellulaceae</taxon>
        <taxon>Aeoliella</taxon>
    </lineage>
</organism>
<feature type="compositionally biased region" description="Gly residues" evidence="1">
    <location>
        <begin position="204"/>
        <end position="225"/>
    </location>
</feature>
<proteinExistence type="predicted"/>
<dbReference type="EMBL" id="JAMXLR010000095">
    <property type="protein sequence ID" value="MCO6048096.1"/>
    <property type="molecule type" value="Genomic_DNA"/>
</dbReference>
<comment type="caution">
    <text evidence="4">The sequence shown here is derived from an EMBL/GenBank/DDBJ whole genome shotgun (WGS) entry which is preliminary data.</text>
</comment>
<keyword evidence="2" id="KW-0732">Signal</keyword>
<dbReference type="Pfam" id="PF26390">
    <property type="entry name" value="MamS_MamX"/>
    <property type="match status" value="1"/>
</dbReference>
<protein>
    <recommendedName>
        <fullName evidence="3">Magnetosome protein MamS/MamX domain-containing protein</fullName>
    </recommendedName>
</protein>
<feature type="domain" description="Magnetosome protein MamS/MamX" evidence="3">
    <location>
        <begin position="42"/>
        <end position="130"/>
    </location>
</feature>
<dbReference type="AlphaFoldDB" id="A0A9X2FJC0"/>
<evidence type="ECO:0000259" key="3">
    <source>
        <dbReference type="Pfam" id="PF26390"/>
    </source>
</evidence>
<evidence type="ECO:0000256" key="2">
    <source>
        <dbReference type="SAM" id="SignalP"/>
    </source>
</evidence>
<reference evidence="4" key="1">
    <citation type="submission" date="2022-06" db="EMBL/GenBank/DDBJ databases">
        <title>Aeoliella straminimaris, a novel planctomycete from sediments.</title>
        <authorList>
            <person name="Vitorino I.R."/>
            <person name="Lage O.M."/>
        </authorList>
    </citation>
    <scope>NUCLEOTIDE SEQUENCE</scope>
    <source>
        <strain evidence="4">ICT_H6.2</strain>
    </source>
</reference>
<evidence type="ECO:0000256" key="1">
    <source>
        <dbReference type="SAM" id="MobiDB-lite"/>
    </source>
</evidence>
<dbReference type="Proteomes" id="UP001155241">
    <property type="component" value="Unassembled WGS sequence"/>
</dbReference>
<evidence type="ECO:0000313" key="4">
    <source>
        <dbReference type="EMBL" id="MCO6048096.1"/>
    </source>
</evidence>
<evidence type="ECO:0000313" key="5">
    <source>
        <dbReference type="Proteomes" id="UP001155241"/>
    </source>
</evidence>
<feature type="region of interest" description="Disordered" evidence="1">
    <location>
        <begin position="144"/>
        <end position="172"/>
    </location>
</feature>
<feature type="compositionally biased region" description="Gly residues" evidence="1">
    <location>
        <begin position="144"/>
        <end position="154"/>
    </location>
</feature>
<feature type="signal peptide" evidence="2">
    <location>
        <begin position="1"/>
        <end position="22"/>
    </location>
</feature>
<dbReference type="InterPro" id="IPR058837">
    <property type="entry name" value="MamS_MamX_dom"/>
</dbReference>
<dbReference type="RefSeq" id="WP_252856209.1">
    <property type="nucleotide sequence ID" value="NZ_JAMXLR010000095.1"/>
</dbReference>
<feature type="region of interest" description="Disordered" evidence="1">
    <location>
        <begin position="189"/>
        <end position="238"/>
    </location>
</feature>
<keyword evidence="5" id="KW-1185">Reference proteome</keyword>
<accession>A0A9X2FJC0</accession>
<feature type="chain" id="PRO_5040843889" description="Magnetosome protein MamS/MamX domain-containing protein" evidence="2">
    <location>
        <begin position="23"/>
        <end position="238"/>
    </location>
</feature>